<keyword evidence="1" id="KW-1133">Transmembrane helix</keyword>
<feature type="transmembrane region" description="Helical" evidence="1">
    <location>
        <begin position="316"/>
        <end position="334"/>
    </location>
</feature>
<gene>
    <name evidence="2" type="ORF">CSC2_28290</name>
</gene>
<proteinExistence type="predicted"/>
<keyword evidence="1" id="KW-0472">Membrane</keyword>
<protein>
    <recommendedName>
        <fullName evidence="4">YibE/F family protein</fullName>
    </recommendedName>
</protein>
<comment type="caution">
    <text evidence="2">The sequence shown here is derived from an EMBL/GenBank/DDBJ whole genome shotgun (WGS) entry which is preliminary data.</text>
</comment>
<dbReference type="Proteomes" id="UP000663802">
    <property type="component" value="Unassembled WGS sequence"/>
</dbReference>
<dbReference type="PANTHER" id="PTHR41771">
    <property type="entry name" value="MEMBRANE PROTEIN-RELATED"/>
    <property type="match status" value="1"/>
</dbReference>
<organism evidence="2 3">
    <name type="scientific">Clostridium zeae</name>
    <dbReference type="NCBI Taxonomy" id="2759022"/>
    <lineage>
        <taxon>Bacteria</taxon>
        <taxon>Bacillati</taxon>
        <taxon>Bacillota</taxon>
        <taxon>Clostridia</taxon>
        <taxon>Eubacteriales</taxon>
        <taxon>Clostridiaceae</taxon>
        <taxon>Clostridium</taxon>
    </lineage>
</organism>
<dbReference type="Pfam" id="PF07907">
    <property type="entry name" value="YibE_F"/>
    <property type="match status" value="1"/>
</dbReference>
<feature type="transmembrane region" description="Helical" evidence="1">
    <location>
        <begin position="7"/>
        <end position="27"/>
    </location>
</feature>
<evidence type="ECO:0000256" key="1">
    <source>
        <dbReference type="SAM" id="Phobius"/>
    </source>
</evidence>
<feature type="transmembrane region" description="Helical" evidence="1">
    <location>
        <begin position="206"/>
        <end position="227"/>
    </location>
</feature>
<evidence type="ECO:0008006" key="4">
    <source>
        <dbReference type="Google" id="ProtNLM"/>
    </source>
</evidence>
<feature type="transmembrane region" description="Helical" evidence="1">
    <location>
        <begin position="132"/>
        <end position="149"/>
    </location>
</feature>
<feature type="transmembrane region" description="Helical" evidence="1">
    <location>
        <begin position="156"/>
        <end position="175"/>
    </location>
</feature>
<evidence type="ECO:0000313" key="2">
    <source>
        <dbReference type="EMBL" id="GFZ32303.1"/>
    </source>
</evidence>
<dbReference type="InterPro" id="IPR012507">
    <property type="entry name" value="YibE_F"/>
</dbReference>
<keyword evidence="1" id="KW-0812">Transmembrane</keyword>
<evidence type="ECO:0000313" key="3">
    <source>
        <dbReference type="Proteomes" id="UP000663802"/>
    </source>
</evidence>
<name>A0ABQ1EBV2_9CLOT</name>
<feature type="transmembrane region" description="Helical" evidence="1">
    <location>
        <begin position="258"/>
        <end position="282"/>
    </location>
</feature>
<reference evidence="2 3" key="1">
    <citation type="journal article" date="2021" name="Int. J. Syst. Evol. Microbiol.">
        <title>Clostridium zeae sp. nov., isolated from corn silage.</title>
        <authorList>
            <person name="Kobayashi H."/>
            <person name="Tanizawa Y."/>
            <person name="Yagura M."/>
            <person name="Sakamoto M."/>
            <person name="Ohkuma M."/>
            <person name="Tohno M."/>
        </authorList>
    </citation>
    <scope>NUCLEOTIDE SEQUENCE [LARGE SCALE GENOMIC DNA]</scope>
    <source>
        <strain evidence="2 3">CSC2</strain>
    </source>
</reference>
<keyword evidence="3" id="KW-1185">Reference proteome</keyword>
<dbReference type="EMBL" id="BMBA01000002">
    <property type="protein sequence ID" value="GFZ32303.1"/>
    <property type="molecule type" value="Genomic_DNA"/>
</dbReference>
<feature type="transmembrane region" description="Helical" evidence="1">
    <location>
        <begin position="181"/>
        <end position="199"/>
    </location>
</feature>
<dbReference type="PANTHER" id="PTHR41771:SF1">
    <property type="entry name" value="MEMBRANE PROTEIN"/>
    <property type="match status" value="1"/>
</dbReference>
<dbReference type="RefSeq" id="WP_228731280.1">
    <property type="nucleotide sequence ID" value="NZ_BMBA01000002.1"/>
</dbReference>
<feature type="transmembrane region" description="Helical" evidence="1">
    <location>
        <begin position="354"/>
        <end position="376"/>
    </location>
</feature>
<accession>A0ABQ1EBV2</accession>
<sequence>MFKNLKASKLILWSIFFILFAVFLYMFNNNHPLGSSKQNNKSYVRYEKAQVLNVKSESVKPLENGSNIFLGSQEISVKILSGEHKGELKDITNYLSDTHSVYVKKGMSVITEIDTAGSEYQVMVYNYYRAPVQYMFVIIFFVSLCVIGGRKGAKSVIGLAFTFICIIFLFVPMLYKGYSPVLSSIVIIILVTGITLLLLNGYSAKTISAILGTILGVAIAAIIALIVGKLAHLTGYSTQDVETLNMISAKFNIKVEGLLLAGILIASLGAVMDLSISIASSIQEIYSSNNKISKKDLFASGMNVGRDMMGTMANTLILAFAGASLNMIIIIYFYNVGYNQLINMDMVNVEIIQGLTGSLAVILTVPIIAFISSRLIPAFQNQSKKNKSFIYKFAPSK</sequence>